<dbReference type="Pfam" id="PF02518">
    <property type="entry name" value="HATPase_c"/>
    <property type="match status" value="1"/>
</dbReference>
<dbReference type="Proteomes" id="UP001597641">
    <property type="component" value="Unassembled WGS sequence"/>
</dbReference>
<feature type="domain" description="Histidine kinase" evidence="6">
    <location>
        <begin position="1"/>
        <end position="104"/>
    </location>
</feature>
<dbReference type="Gene3D" id="3.30.565.10">
    <property type="entry name" value="Histidine kinase-like ATPase, C-terminal domain"/>
    <property type="match status" value="1"/>
</dbReference>
<sequence length="104" mass="11523">MRSIVYNLLSNALKYKSPERKPHIKVTARTAPGYVLLSVEDNGLGMNMADEGKIFSMFKRLHDQVEGSGIGLYIVRRIVENAGGFIEVESEVGIGSTFSVSFKR</sequence>
<dbReference type="InterPro" id="IPR036890">
    <property type="entry name" value="HATPase_C_sf"/>
</dbReference>
<evidence type="ECO:0000313" key="7">
    <source>
        <dbReference type="EMBL" id="MFD3003322.1"/>
    </source>
</evidence>
<dbReference type="SUPFAM" id="SSF55874">
    <property type="entry name" value="ATPase domain of HSP90 chaperone/DNA topoisomerase II/histidine kinase"/>
    <property type="match status" value="1"/>
</dbReference>
<keyword evidence="5" id="KW-0418">Kinase</keyword>
<reference evidence="8" key="1">
    <citation type="journal article" date="2019" name="Int. J. Syst. Evol. Microbiol.">
        <title>The Global Catalogue of Microorganisms (GCM) 10K type strain sequencing project: providing services to taxonomists for standard genome sequencing and annotation.</title>
        <authorList>
            <consortium name="The Broad Institute Genomics Platform"/>
            <consortium name="The Broad Institute Genome Sequencing Center for Infectious Disease"/>
            <person name="Wu L."/>
            <person name="Ma J."/>
        </authorList>
    </citation>
    <scope>NUCLEOTIDE SEQUENCE [LARGE SCALE GENOMIC DNA]</scope>
    <source>
        <strain evidence="8">KCTC 23984</strain>
    </source>
</reference>
<keyword evidence="7" id="KW-0547">Nucleotide-binding</keyword>
<protein>
    <recommendedName>
        <fullName evidence="2">histidine kinase</fullName>
        <ecNumber evidence="2">2.7.13.3</ecNumber>
    </recommendedName>
</protein>
<evidence type="ECO:0000259" key="6">
    <source>
        <dbReference type="PROSITE" id="PS50109"/>
    </source>
</evidence>
<organism evidence="7 8">
    <name type="scientific">Pontibacter toksunensis</name>
    <dbReference type="NCBI Taxonomy" id="1332631"/>
    <lineage>
        <taxon>Bacteria</taxon>
        <taxon>Pseudomonadati</taxon>
        <taxon>Bacteroidota</taxon>
        <taxon>Cytophagia</taxon>
        <taxon>Cytophagales</taxon>
        <taxon>Hymenobacteraceae</taxon>
        <taxon>Pontibacter</taxon>
    </lineage>
</organism>
<keyword evidence="8" id="KW-1185">Reference proteome</keyword>
<keyword evidence="4" id="KW-0808">Transferase</keyword>
<evidence type="ECO:0000256" key="2">
    <source>
        <dbReference type="ARBA" id="ARBA00012438"/>
    </source>
</evidence>
<accession>A0ABW6C2H8</accession>
<dbReference type="EC" id="2.7.13.3" evidence="2"/>
<dbReference type="EMBL" id="JBHUOX010000027">
    <property type="protein sequence ID" value="MFD3003322.1"/>
    <property type="molecule type" value="Genomic_DNA"/>
</dbReference>
<dbReference type="PROSITE" id="PS50109">
    <property type="entry name" value="HIS_KIN"/>
    <property type="match status" value="1"/>
</dbReference>
<comment type="catalytic activity">
    <reaction evidence="1">
        <text>ATP + protein L-histidine = ADP + protein N-phospho-L-histidine.</text>
        <dbReference type="EC" id="2.7.13.3"/>
    </reaction>
</comment>
<evidence type="ECO:0000256" key="3">
    <source>
        <dbReference type="ARBA" id="ARBA00022553"/>
    </source>
</evidence>
<dbReference type="InterPro" id="IPR005467">
    <property type="entry name" value="His_kinase_dom"/>
</dbReference>
<gene>
    <name evidence="7" type="ORF">ACFS7Z_23380</name>
</gene>
<dbReference type="SMART" id="SM00387">
    <property type="entry name" value="HATPase_c"/>
    <property type="match status" value="1"/>
</dbReference>
<evidence type="ECO:0000256" key="4">
    <source>
        <dbReference type="ARBA" id="ARBA00022679"/>
    </source>
</evidence>
<evidence type="ECO:0000256" key="1">
    <source>
        <dbReference type="ARBA" id="ARBA00000085"/>
    </source>
</evidence>
<dbReference type="RefSeq" id="WP_377490479.1">
    <property type="nucleotide sequence ID" value="NZ_JBHUOX010000027.1"/>
</dbReference>
<proteinExistence type="predicted"/>
<dbReference type="PRINTS" id="PR00344">
    <property type="entry name" value="BCTRLSENSOR"/>
</dbReference>
<keyword evidence="3" id="KW-0597">Phosphoprotein</keyword>
<dbReference type="InterPro" id="IPR003594">
    <property type="entry name" value="HATPase_dom"/>
</dbReference>
<dbReference type="InterPro" id="IPR004358">
    <property type="entry name" value="Sig_transdc_His_kin-like_C"/>
</dbReference>
<keyword evidence="7" id="KW-0067">ATP-binding</keyword>
<dbReference type="InterPro" id="IPR052162">
    <property type="entry name" value="Sensor_kinase/Photoreceptor"/>
</dbReference>
<comment type="caution">
    <text evidence="7">The sequence shown here is derived from an EMBL/GenBank/DDBJ whole genome shotgun (WGS) entry which is preliminary data.</text>
</comment>
<dbReference type="PANTHER" id="PTHR43304:SF1">
    <property type="entry name" value="PAC DOMAIN-CONTAINING PROTEIN"/>
    <property type="match status" value="1"/>
</dbReference>
<dbReference type="GO" id="GO:0005524">
    <property type="term" value="F:ATP binding"/>
    <property type="evidence" value="ECO:0007669"/>
    <property type="project" value="UniProtKB-KW"/>
</dbReference>
<evidence type="ECO:0000256" key="5">
    <source>
        <dbReference type="ARBA" id="ARBA00022777"/>
    </source>
</evidence>
<dbReference type="PANTHER" id="PTHR43304">
    <property type="entry name" value="PHYTOCHROME-LIKE PROTEIN CPH1"/>
    <property type="match status" value="1"/>
</dbReference>
<evidence type="ECO:0000313" key="8">
    <source>
        <dbReference type="Proteomes" id="UP001597641"/>
    </source>
</evidence>
<name>A0ABW6C2H8_9BACT</name>